<dbReference type="Gene3D" id="3.40.50.360">
    <property type="match status" value="1"/>
</dbReference>
<dbReference type="Proteomes" id="UP000305524">
    <property type="component" value="Unassembled WGS sequence"/>
</dbReference>
<evidence type="ECO:0000313" key="2">
    <source>
        <dbReference type="Proteomes" id="UP000305524"/>
    </source>
</evidence>
<organism evidence="1 2">
    <name type="scientific">Bacillus mycoides</name>
    <dbReference type="NCBI Taxonomy" id="1405"/>
    <lineage>
        <taxon>Bacteria</taxon>
        <taxon>Bacillati</taxon>
        <taxon>Bacillota</taxon>
        <taxon>Bacilli</taxon>
        <taxon>Bacillales</taxon>
        <taxon>Bacillaceae</taxon>
        <taxon>Bacillus</taxon>
        <taxon>Bacillus cereus group</taxon>
    </lineage>
</organism>
<reference evidence="1 2" key="1">
    <citation type="journal article" date="2019" name="Environ. Microbiol.">
        <title>An active ?-lactamase is a part of an orchestrated cell wall stress resistance network of Bacillus subtilis and related rhizosphere species.</title>
        <authorList>
            <person name="Bucher T."/>
            <person name="Keren-Paz A."/>
            <person name="Hausser J."/>
            <person name="Olender T."/>
            <person name="Cytryn E."/>
            <person name="Kolodkin-Gal I."/>
        </authorList>
    </citation>
    <scope>NUCLEOTIDE SEQUENCE [LARGE SCALE GENOMIC DNA]</scope>
    <source>
        <strain evidence="1 2">I186</strain>
    </source>
</reference>
<comment type="caution">
    <text evidence="1">The sequence shown here is derived from an EMBL/GenBank/DDBJ whole genome shotgun (WGS) entry which is preliminary data.</text>
</comment>
<accession>A0A4U3AGS1</accession>
<dbReference type="Pfam" id="PF07972">
    <property type="entry name" value="Flavodoxin_NdrI"/>
    <property type="match status" value="1"/>
</dbReference>
<protein>
    <submittedName>
        <fullName evidence="1">Class Ib ribonucleoside-diphosphate reductase assembly flavoprotein NrdI</fullName>
    </submittedName>
</protein>
<dbReference type="GO" id="GO:0010181">
    <property type="term" value="F:FMN binding"/>
    <property type="evidence" value="ECO:0007669"/>
    <property type="project" value="InterPro"/>
</dbReference>
<dbReference type="InterPro" id="IPR029039">
    <property type="entry name" value="Flavoprotein-like_sf"/>
</dbReference>
<evidence type="ECO:0000313" key="1">
    <source>
        <dbReference type="EMBL" id="TKI86521.1"/>
    </source>
</evidence>
<dbReference type="AlphaFoldDB" id="A0A4U3AGS1"/>
<dbReference type="PANTHER" id="PTHR37297:SF1">
    <property type="entry name" value="PROTEIN NRDI"/>
    <property type="match status" value="1"/>
</dbReference>
<dbReference type="SUPFAM" id="SSF52218">
    <property type="entry name" value="Flavoproteins"/>
    <property type="match status" value="1"/>
</dbReference>
<dbReference type="PANTHER" id="PTHR37297">
    <property type="entry name" value="PROTEIN NRDI"/>
    <property type="match status" value="1"/>
</dbReference>
<dbReference type="RefSeq" id="WP_170972602.1">
    <property type="nucleotide sequence ID" value="NZ_SZOD01000119.1"/>
</dbReference>
<dbReference type="EMBL" id="SZOD01000119">
    <property type="protein sequence ID" value="TKI86521.1"/>
    <property type="molecule type" value="Genomic_DNA"/>
</dbReference>
<dbReference type="InterPro" id="IPR004465">
    <property type="entry name" value="RNR_NrdI"/>
</dbReference>
<gene>
    <name evidence="1" type="ORF">FC701_05575</name>
</gene>
<name>A0A4U3AGS1_BACMY</name>
<sequence>KGVSASGNRNWGDMFGASADKISAKYEVPIVSKFELSGTNNDVEYFKESVVSLAKMV</sequence>
<proteinExistence type="predicted"/>
<feature type="non-terminal residue" evidence="1">
    <location>
        <position position="1"/>
    </location>
</feature>